<dbReference type="EMBL" id="JAEHFL010000029">
    <property type="protein sequence ID" value="MBK3429142.1"/>
    <property type="molecule type" value="Genomic_DNA"/>
</dbReference>
<dbReference type="RefSeq" id="WP_200436342.1">
    <property type="nucleotide sequence ID" value="NZ_JAEHFL010000029.1"/>
</dbReference>
<keyword evidence="2" id="KW-1185">Reference proteome</keyword>
<gene>
    <name evidence="1" type="ORF">JDP02_11615</name>
</gene>
<protein>
    <submittedName>
        <fullName evidence="1">Uncharacterized protein</fullName>
    </submittedName>
</protein>
<comment type="caution">
    <text evidence="1">The sequence shown here is derived from an EMBL/GenBank/DDBJ whole genome shotgun (WGS) entry which is preliminary data.</text>
</comment>
<organism evidence="1 2">
    <name type="scientific">Corynebacterium tuberculostearicum</name>
    <dbReference type="NCBI Taxonomy" id="38304"/>
    <lineage>
        <taxon>Bacteria</taxon>
        <taxon>Bacillati</taxon>
        <taxon>Actinomycetota</taxon>
        <taxon>Actinomycetes</taxon>
        <taxon>Mycobacteriales</taxon>
        <taxon>Corynebacteriaceae</taxon>
        <taxon>Corynebacterium</taxon>
    </lineage>
</organism>
<evidence type="ECO:0000313" key="2">
    <source>
        <dbReference type="Proteomes" id="UP000603369"/>
    </source>
</evidence>
<accession>A0A8I1LAF0</accession>
<proteinExistence type="predicted"/>
<reference evidence="1 2" key="1">
    <citation type="submission" date="2020-12" db="EMBL/GenBank/DDBJ databases">
        <title>Draft genome sequence of the commensal strain Corynebacterium tuberculostearicum MFP09/CIP 102622 isolated from human skin.</title>
        <authorList>
            <person name="Boukerb A.M."/>
            <person name="Janvier X."/>
            <person name="Feuilloley M.G.J."/>
            <person name="Groboillot A."/>
        </authorList>
    </citation>
    <scope>NUCLEOTIDE SEQUENCE [LARGE SCALE GENOMIC DNA]</scope>
    <source>
        <strain evidence="1 2">CIP 102622</strain>
    </source>
</reference>
<evidence type="ECO:0000313" key="1">
    <source>
        <dbReference type="EMBL" id="MBK3429142.1"/>
    </source>
</evidence>
<dbReference type="AlphaFoldDB" id="A0A8I1LAF0"/>
<name>A0A8I1LAF0_9CORY</name>
<sequence>MGNEINIEQIIVRTKTAIESLKSVDNFLEELDSLVGKEVEAWDYLNHRMFPEERNSIFDLIEVLENELLPEAESRAQNVL</sequence>
<dbReference type="Proteomes" id="UP000603369">
    <property type="component" value="Unassembled WGS sequence"/>
</dbReference>